<protein>
    <recommendedName>
        <fullName evidence="3">Htaa domain-containing protein</fullName>
    </recommendedName>
</protein>
<evidence type="ECO:0000313" key="5">
    <source>
        <dbReference type="Proteomes" id="UP000032120"/>
    </source>
</evidence>
<evidence type="ECO:0000259" key="3">
    <source>
        <dbReference type="Pfam" id="PF04213"/>
    </source>
</evidence>
<dbReference type="Proteomes" id="UP000032120">
    <property type="component" value="Unassembled WGS sequence"/>
</dbReference>
<proteinExistence type="predicted"/>
<evidence type="ECO:0000256" key="1">
    <source>
        <dbReference type="SAM" id="MobiDB-lite"/>
    </source>
</evidence>
<evidence type="ECO:0000313" key="4">
    <source>
        <dbReference type="EMBL" id="KIP52525.1"/>
    </source>
</evidence>
<feature type="region of interest" description="Disordered" evidence="1">
    <location>
        <begin position="226"/>
        <end position="250"/>
    </location>
</feature>
<feature type="domain" description="Htaa" evidence="3">
    <location>
        <begin position="56"/>
        <end position="215"/>
    </location>
</feature>
<keyword evidence="5" id="KW-1185">Reference proteome</keyword>
<organism evidence="4 5">
    <name type="scientific">Leucobacter komagatae</name>
    <dbReference type="NCBI Taxonomy" id="55969"/>
    <lineage>
        <taxon>Bacteria</taxon>
        <taxon>Bacillati</taxon>
        <taxon>Actinomycetota</taxon>
        <taxon>Actinomycetes</taxon>
        <taxon>Micrococcales</taxon>
        <taxon>Microbacteriaceae</taxon>
        <taxon>Leucobacter</taxon>
    </lineage>
</organism>
<dbReference type="EMBL" id="JXSQ01000010">
    <property type="protein sequence ID" value="KIP52525.1"/>
    <property type="molecule type" value="Genomic_DNA"/>
</dbReference>
<feature type="transmembrane region" description="Helical" evidence="2">
    <location>
        <begin position="256"/>
        <end position="278"/>
    </location>
</feature>
<sequence>MRYKETFVNRSIVRRGATAVVAAGLAAGVLFGPVSPSFASTEAGNGDVTACTVTSAELRWGVLERFRNYISGSIANGEWTTENGASYETPAFSWPNGTGEFGADLESGSVSFTGDVHFTGHGGLMKLDLQNPEIVFTDPESAQLVVGVASTDVEGGELVFERVTMGKVSLAGADTSNGFSVVDAPVLLTSDGAKALNGDYGDYVAGSNLDPLSLSVETTGCEIGVSTGTAPVPDAPETGTPEAEPAAPEASPEIPWIPIVIGGVALIAIGVTGGMLIAGRGKKSAVVDTPEEPSGE</sequence>
<accession>A0A0D0H5Z6</accession>
<keyword evidence="2" id="KW-1133">Transmembrane helix</keyword>
<dbReference type="InterPro" id="IPR007331">
    <property type="entry name" value="Htaa"/>
</dbReference>
<dbReference type="Pfam" id="PF04213">
    <property type="entry name" value="HtaA"/>
    <property type="match status" value="1"/>
</dbReference>
<evidence type="ECO:0000256" key="2">
    <source>
        <dbReference type="SAM" id="Phobius"/>
    </source>
</evidence>
<gene>
    <name evidence="4" type="ORF">SD72_09115</name>
</gene>
<comment type="caution">
    <text evidence="4">The sequence shown here is derived from an EMBL/GenBank/DDBJ whole genome shotgun (WGS) entry which is preliminary data.</text>
</comment>
<keyword evidence="2" id="KW-0812">Transmembrane</keyword>
<feature type="compositionally biased region" description="Low complexity" evidence="1">
    <location>
        <begin position="235"/>
        <end position="250"/>
    </location>
</feature>
<keyword evidence="2" id="KW-0472">Membrane</keyword>
<name>A0A0D0H5Z6_9MICO</name>
<dbReference type="AlphaFoldDB" id="A0A0D0H5Z6"/>
<reference evidence="4 5" key="1">
    <citation type="submission" date="2015-01" db="EMBL/GenBank/DDBJ databases">
        <title>Draft genome sequence of Leucobacter komagatae strain VKM ST2845.</title>
        <authorList>
            <person name="Karlyshev A.V."/>
            <person name="Kudryashova E.B."/>
        </authorList>
    </citation>
    <scope>NUCLEOTIDE SEQUENCE [LARGE SCALE GENOMIC DNA]</scope>
    <source>
        <strain evidence="4 5">VKM ST2845</strain>
    </source>
</reference>